<dbReference type="GO" id="GO:0006777">
    <property type="term" value="P:Mo-molybdopterin cofactor biosynthetic process"/>
    <property type="evidence" value="ECO:0007669"/>
    <property type="project" value="InterPro"/>
</dbReference>
<dbReference type="PATRIC" id="fig|1069083.5.peg.435"/>
<dbReference type="Proteomes" id="UP000053695">
    <property type="component" value="Unassembled WGS sequence"/>
</dbReference>
<sequence>MIVNSYEDFKKELNNMIKKYRGKFGGIIGYDGFVRDYDVIEGKKVPCKEKYIESNIINRLKLIEEEVRKRYDIIDILIYHNTGLIKVGERLAAIRIFAKHRNEAFKALEYFINEMKKYH</sequence>
<evidence type="ECO:0000313" key="1">
    <source>
        <dbReference type="EMBL" id="ENN96466.1"/>
    </source>
</evidence>
<dbReference type="Gene3D" id="3.90.1170.40">
    <property type="entry name" value="Molybdopterin biosynthesis MoaE subunit"/>
    <property type="match status" value="1"/>
</dbReference>
<comment type="caution">
    <text evidence="1">The sequence shown here is derived from an EMBL/GenBank/DDBJ whole genome shotgun (WGS) entry which is preliminary data.</text>
</comment>
<gene>
    <name evidence="1" type="ORF">J422_02215</name>
</gene>
<proteinExistence type="predicted"/>
<dbReference type="Pfam" id="PF02391">
    <property type="entry name" value="MoaE"/>
    <property type="match status" value="1"/>
</dbReference>
<accession>N6VTF2</accession>
<keyword evidence="2" id="KW-1185">Reference proteome</keyword>
<dbReference type="RefSeq" id="WP_004590270.1">
    <property type="nucleotide sequence ID" value="NZ_APMM01000014.1"/>
</dbReference>
<dbReference type="STRING" id="1069083.GCA_000371805_01191"/>
<reference evidence="1 2" key="1">
    <citation type="journal article" date="2013" name="Genome Announc.">
        <title>Draft Genome Sequence of a Highly Flagellated, Fast-Swimming Archaeon, Methanocaldococcus villosus Strain KIN24-T80 (DSM 22612).</title>
        <authorList>
            <person name="Thennarasu S."/>
            <person name="Polireddy D."/>
            <person name="Antony A."/>
            <person name="Yada M.R."/>
            <person name="Algarawi S."/>
            <person name="Sivakumar N."/>
        </authorList>
    </citation>
    <scope>NUCLEOTIDE SEQUENCE [LARGE SCALE GENOMIC DNA]</scope>
    <source>
        <strain evidence="1 2">KIN24-T80</strain>
    </source>
</reference>
<dbReference type="AlphaFoldDB" id="N6VTF2"/>
<dbReference type="InterPro" id="IPR003448">
    <property type="entry name" value="Mopterin_biosynth_MoaE"/>
</dbReference>
<protein>
    <submittedName>
        <fullName evidence="1">Molybdopterin biosynthesis MoaE protein</fullName>
    </submittedName>
</protein>
<dbReference type="EMBL" id="APMM01000014">
    <property type="protein sequence ID" value="ENN96466.1"/>
    <property type="molecule type" value="Genomic_DNA"/>
</dbReference>
<dbReference type="SUPFAM" id="SSF54690">
    <property type="entry name" value="Molybdopterin synthase subunit MoaE"/>
    <property type="match status" value="1"/>
</dbReference>
<dbReference type="OrthoDB" id="45235at2157"/>
<dbReference type="InterPro" id="IPR036563">
    <property type="entry name" value="MoaE_sf"/>
</dbReference>
<organism evidence="1 2">
    <name type="scientific">Methanocaldococcus villosus KIN24-T80</name>
    <dbReference type="NCBI Taxonomy" id="1069083"/>
    <lineage>
        <taxon>Archaea</taxon>
        <taxon>Methanobacteriati</taxon>
        <taxon>Methanobacteriota</taxon>
        <taxon>Methanomada group</taxon>
        <taxon>Methanococci</taxon>
        <taxon>Methanococcales</taxon>
        <taxon>Methanocaldococcaceae</taxon>
        <taxon>Methanocaldococcus</taxon>
    </lineage>
</organism>
<name>N6VTF2_9EURY</name>
<evidence type="ECO:0000313" key="2">
    <source>
        <dbReference type="Proteomes" id="UP000053695"/>
    </source>
</evidence>